<evidence type="ECO:0008006" key="3">
    <source>
        <dbReference type="Google" id="ProtNLM"/>
    </source>
</evidence>
<dbReference type="RefSeq" id="WP_279694955.1">
    <property type="nucleotide sequence ID" value="NZ_JAOEEO010000001.1"/>
</dbReference>
<comment type="caution">
    <text evidence="1">The sequence shown here is derived from an EMBL/GenBank/DDBJ whole genome shotgun (WGS) entry which is preliminary data.</text>
</comment>
<accession>A0AA42I6M0</accession>
<evidence type="ECO:0000313" key="1">
    <source>
        <dbReference type="EMBL" id="MDH0563508.1"/>
    </source>
</evidence>
<dbReference type="EMBL" id="JAOEEO010000001">
    <property type="protein sequence ID" value="MDH0563508.1"/>
    <property type="molecule type" value="Genomic_DNA"/>
</dbReference>
<evidence type="ECO:0000313" key="2">
    <source>
        <dbReference type="Proteomes" id="UP001159329"/>
    </source>
</evidence>
<proteinExistence type="predicted"/>
<name>A0AA42I6M0_9GAMM</name>
<reference evidence="1" key="1">
    <citation type="submission" date="2022-09" db="EMBL/GenBank/DDBJ databases">
        <title>Intensive care unit water sources are persistently colonized with multi-drug resistant bacteria and are the site of extensive horizontal gene transfer of antibiotic resistance genes.</title>
        <authorList>
            <person name="Diorio-Toth L."/>
        </authorList>
    </citation>
    <scope>NUCLEOTIDE SEQUENCE</scope>
    <source>
        <strain evidence="1">GD04005</strain>
    </source>
</reference>
<sequence length="484" mass="53700">MLKIKSGITILTTVIIISACGGGNDSKTPQESTTSPTPFTTEFQSTLSLQKDAEPAIQISSSKSNQKDEINAYSVTHHFDSGSSSIILSYNFDRNDTNKTLHVNYDPILKKVLNISIGENYLKPDIFSFSKEDIFSCSNTVLFEPCKNIQIVFDEQTGFSKINFDNTKLSNLPTVRLSPIENPDNQLSTEKSYITLNGQITGSLSRPPQTFNNIRKTSQSSLLSNQKPVSLMGAVYDPKTKVILFGTHANNGIDSSLKLAQFSTGIENNLIQYSLLSTETSFYMSGMCSAMTLTFPVEDVATLQSNKNTDNISLTFNQAIYKDKKDLPPLFPNFPIQPECAQAQLQLDGSVTVNIPSTQLQISPILKNESSFSLVQPALYFDVINHDRQQFGNNALQVKIRNNQIEKIDFKDTRIGKNPTTGLLVDYTEYQYNCGYNEACTGLSYDIEKNKISFDNTTLTSKKSPANEVNNHITLNGVFDFAGR</sequence>
<dbReference type="AlphaFoldDB" id="A0AA42I6M0"/>
<dbReference type="Proteomes" id="UP001159329">
    <property type="component" value="Unassembled WGS sequence"/>
</dbReference>
<organism evidence="1 2">
    <name type="scientific">Acinetobacter courvalinii</name>
    <dbReference type="NCBI Taxonomy" id="280147"/>
    <lineage>
        <taxon>Bacteria</taxon>
        <taxon>Pseudomonadati</taxon>
        <taxon>Pseudomonadota</taxon>
        <taxon>Gammaproteobacteria</taxon>
        <taxon>Moraxellales</taxon>
        <taxon>Moraxellaceae</taxon>
        <taxon>Acinetobacter</taxon>
    </lineage>
</organism>
<protein>
    <recommendedName>
        <fullName evidence="3">Lipoprotein</fullName>
    </recommendedName>
</protein>
<gene>
    <name evidence="1" type="ORF">N7644_07365</name>
</gene>
<dbReference type="PROSITE" id="PS51257">
    <property type="entry name" value="PROKAR_LIPOPROTEIN"/>
    <property type="match status" value="1"/>
</dbReference>